<dbReference type="SUPFAM" id="SSF55874">
    <property type="entry name" value="ATPase domain of HSP90 chaperone/DNA topoisomerase II/histidine kinase"/>
    <property type="match status" value="1"/>
</dbReference>
<evidence type="ECO:0000256" key="4">
    <source>
        <dbReference type="ARBA" id="ARBA00022679"/>
    </source>
</evidence>
<keyword evidence="7 12" id="KW-0067">ATP-binding</keyword>
<protein>
    <recommendedName>
        <fullName evidence="2">histidine kinase</fullName>
        <ecNumber evidence="2">2.7.13.3</ecNumber>
    </recommendedName>
</protein>
<dbReference type="InterPro" id="IPR005467">
    <property type="entry name" value="His_kinase_dom"/>
</dbReference>
<comment type="catalytic activity">
    <reaction evidence="1">
        <text>ATP + protein L-histidine = ADP + protein N-phospho-L-histidine.</text>
        <dbReference type="EC" id="2.7.13.3"/>
    </reaction>
</comment>
<evidence type="ECO:0000256" key="5">
    <source>
        <dbReference type="ARBA" id="ARBA00022741"/>
    </source>
</evidence>
<evidence type="ECO:0000313" key="13">
    <source>
        <dbReference type="Proteomes" id="UP001291309"/>
    </source>
</evidence>
<dbReference type="InterPro" id="IPR036097">
    <property type="entry name" value="HisK_dim/P_sf"/>
</dbReference>
<accession>A0ABU5H573</accession>
<evidence type="ECO:0000256" key="7">
    <source>
        <dbReference type="ARBA" id="ARBA00022840"/>
    </source>
</evidence>
<evidence type="ECO:0000256" key="1">
    <source>
        <dbReference type="ARBA" id="ARBA00000085"/>
    </source>
</evidence>
<reference evidence="12 13" key="1">
    <citation type="submission" date="2023-12" db="EMBL/GenBank/DDBJ databases">
        <title>the genome sequence of Hyalangium sp. s54d21.</title>
        <authorList>
            <person name="Zhang X."/>
        </authorList>
    </citation>
    <scope>NUCLEOTIDE SEQUENCE [LARGE SCALE GENOMIC DNA]</scope>
    <source>
        <strain evidence="13">s54d21</strain>
    </source>
</reference>
<dbReference type="EMBL" id="JAXIVS010000005">
    <property type="protein sequence ID" value="MDY7228234.1"/>
    <property type="molecule type" value="Genomic_DNA"/>
</dbReference>
<sequence length="375" mass="40602">MSRPDARLPRVLVVDDNAASFLDNLQELLSDAGYQVSVADSCRAARERAHAGFDVALVDLRLPDGEGTSLAAELKSGMPESEVVLLTGFATLETAVAAVRAGACAYLMKPCSPQDLLLTLEQAMRQVRLHADKRELARRAQMTEKLAAVGTMTAGLSHEIRNPLNAAALQLSVLERRLRKLPESQQGPLMEPLSLVRDEIRRLDHILEDFLQFARPREFRPQPVEVEPLLRRVVDLLGSQAEVRRVRLELVGPVPASRVPGEEERLRQVLINLALNALEATPSEGQVRLAAGEDEQGVWVTLDDSGPGIPVEIRDRIFEPFFTTKAQGSGLGLSIVHAIVTQHGGTLVVGDAPGGGARFVLRLPKAAPAPPQGVG</sequence>
<dbReference type="SMART" id="SM00448">
    <property type="entry name" value="REC"/>
    <property type="match status" value="1"/>
</dbReference>
<proteinExistence type="predicted"/>
<feature type="domain" description="Response regulatory" evidence="11">
    <location>
        <begin position="10"/>
        <end position="124"/>
    </location>
</feature>
<evidence type="ECO:0000313" key="12">
    <source>
        <dbReference type="EMBL" id="MDY7228234.1"/>
    </source>
</evidence>
<dbReference type="Pfam" id="PF00512">
    <property type="entry name" value="HisKA"/>
    <property type="match status" value="1"/>
</dbReference>
<dbReference type="InterPro" id="IPR003594">
    <property type="entry name" value="HATPase_dom"/>
</dbReference>
<dbReference type="PANTHER" id="PTHR43065:SF10">
    <property type="entry name" value="PEROXIDE STRESS-ACTIVATED HISTIDINE KINASE MAK3"/>
    <property type="match status" value="1"/>
</dbReference>
<dbReference type="CDD" id="cd00082">
    <property type="entry name" value="HisKA"/>
    <property type="match status" value="1"/>
</dbReference>
<dbReference type="PANTHER" id="PTHR43065">
    <property type="entry name" value="SENSOR HISTIDINE KINASE"/>
    <property type="match status" value="1"/>
</dbReference>
<dbReference type="Gene3D" id="1.10.287.130">
    <property type="match status" value="1"/>
</dbReference>
<dbReference type="Gene3D" id="3.40.50.2300">
    <property type="match status" value="1"/>
</dbReference>
<dbReference type="InterPro" id="IPR003661">
    <property type="entry name" value="HisK_dim/P_dom"/>
</dbReference>
<keyword evidence="4" id="KW-0808">Transferase</keyword>
<keyword evidence="5" id="KW-0547">Nucleotide-binding</keyword>
<gene>
    <name evidence="12" type="ORF">SYV04_17570</name>
</gene>
<dbReference type="InterPro" id="IPR001789">
    <property type="entry name" value="Sig_transdc_resp-reg_receiver"/>
</dbReference>
<dbReference type="Pfam" id="PF00072">
    <property type="entry name" value="Response_reg"/>
    <property type="match status" value="1"/>
</dbReference>
<evidence type="ECO:0000256" key="6">
    <source>
        <dbReference type="ARBA" id="ARBA00022777"/>
    </source>
</evidence>
<dbReference type="InterPro" id="IPR011006">
    <property type="entry name" value="CheY-like_superfamily"/>
</dbReference>
<dbReference type="Gene3D" id="3.30.565.10">
    <property type="entry name" value="Histidine kinase-like ATPase, C-terminal domain"/>
    <property type="match status" value="1"/>
</dbReference>
<evidence type="ECO:0000256" key="8">
    <source>
        <dbReference type="ARBA" id="ARBA00023012"/>
    </source>
</evidence>
<dbReference type="GO" id="GO:0005524">
    <property type="term" value="F:ATP binding"/>
    <property type="evidence" value="ECO:0007669"/>
    <property type="project" value="UniProtKB-KW"/>
</dbReference>
<dbReference type="Proteomes" id="UP001291309">
    <property type="component" value="Unassembled WGS sequence"/>
</dbReference>
<dbReference type="PROSITE" id="PS50110">
    <property type="entry name" value="RESPONSE_REGULATORY"/>
    <property type="match status" value="1"/>
</dbReference>
<dbReference type="SUPFAM" id="SSF52172">
    <property type="entry name" value="CheY-like"/>
    <property type="match status" value="1"/>
</dbReference>
<evidence type="ECO:0000259" key="11">
    <source>
        <dbReference type="PROSITE" id="PS50110"/>
    </source>
</evidence>
<dbReference type="PROSITE" id="PS50109">
    <property type="entry name" value="HIS_KIN"/>
    <property type="match status" value="1"/>
</dbReference>
<dbReference type="SMART" id="SM00388">
    <property type="entry name" value="HisKA"/>
    <property type="match status" value="1"/>
</dbReference>
<organism evidence="12 13">
    <name type="scientific">Hyalangium rubrum</name>
    <dbReference type="NCBI Taxonomy" id="3103134"/>
    <lineage>
        <taxon>Bacteria</taxon>
        <taxon>Pseudomonadati</taxon>
        <taxon>Myxococcota</taxon>
        <taxon>Myxococcia</taxon>
        <taxon>Myxococcales</taxon>
        <taxon>Cystobacterineae</taxon>
        <taxon>Archangiaceae</taxon>
        <taxon>Hyalangium</taxon>
    </lineage>
</organism>
<dbReference type="InterPro" id="IPR004358">
    <property type="entry name" value="Sig_transdc_His_kin-like_C"/>
</dbReference>
<keyword evidence="6" id="KW-0418">Kinase</keyword>
<keyword evidence="8" id="KW-0902">Two-component regulatory system</keyword>
<keyword evidence="13" id="KW-1185">Reference proteome</keyword>
<dbReference type="SUPFAM" id="SSF47384">
    <property type="entry name" value="Homodimeric domain of signal transducing histidine kinase"/>
    <property type="match status" value="1"/>
</dbReference>
<evidence type="ECO:0000259" key="10">
    <source>
        <dbReference type="PROSITE" id="PS50109"/>
    </source>
</evidence>
<evidence type="ECO:0000256" key="9">
    <source>
        <dbReference type="PROSITE-ProRule" id="PRU00169"/>
    </source>
</evidence>
<dbReference type="SMART" id="SM00387">
    <property type="entry name" value="HATPase_c"/>
    <property type="match status" value="1"/>
</dbReference>
<evidence type="ECO:0000256" key="2">
    <source>
        <dbReference type="ARBA" id="ARBA00012438"/>
    </source>
</evidence>
<keyword evidence="3 9" id="KW-0597">Phosphoprotein</keyword>
<comment type="caution">
    <text evidence="12">The sequence shown here is derived from an EMBL/GenBank/DDBJ whole genome shotgun (WGS) entry which is preliminary data.</text>
</comment>
<evidence type="ECO:0000256" key="3">
    <source>
        <dbReference type="ARBA" id="ARBA00022553"/>
    </source>
</evidence>
<name>A0ABU5H573_9BACT</name>
<dbReference type="RefSeq" id="WP_321546958.1">
    <property type="nucleotide sequence ID" value="NZ_JAXIVS010000005.1"/>
</dbReference>
<feature type="domain" description="Histidine kinase" evidence="10">
    <location>
        <begin position="155"/>
        <end position="367"/>
    </location>
</feature>
<dbReference type="CDD" id="cd00075">
    <property type="entry name" value="HATPase"/>
    <property type="match status" value="1"/>
</dbReference>
<dbReference type="EC" id="2.7.13.3" evidence="2"/>
<dbReference type="PRINTS" id="PR00344">
    <property type="entry name" value="BCTRLSENSOR"/>
</dbReference>
<dbReference type="InterPro" id="IPR036890">
    <property type="entry name" value="HATPase_C_sf"/>
</dbReference>
<dbReference type="Pfam" id="PF02518">
    <property type="entry name" value="HATPase_c"/>
    <property type="match status" value="1"/>
</dbReference>
<feature type="modified residue" description="4-aspartylphosphate" evidence="9">
    <location>
        <position position="59"/>
    </location>
</feature>